<dbReference type="Pfam" id="PF25876">
    <property type="entry name" value="HH_MFP_RND"/>
    <property type="match status" value="1"/>
</dbReference>
<dbReference type="Gene3D" id="1.10.287.470">
    <property type="entry name" value="Helix hairpin bin"/>
    <property type="match status" value="1"/>
</dbReference>
<comment type="similarity">
    <text evidence="1">Belongs to the membrane fusion protein (MFP) (TC 8.A.1) family.</text>
</comment>
<proteinExistence type="inferred from homology"/>
<reference evidence="3 4" key="2">
    <citation type="submission" date="2020-06" db="EMBL/GenBank/DDBJ databases">
        <title>Halomonas songnenensis sp. nov., a moderately halophilic bacterium isolated from saline and alkaline soils.</title>
        <authorList>
            <person name="Jiang J."/>
            <person name="Pan Y."/>
        </authorList>
    </citation>
    <scope>NUCLEOTIDE SEQUENCE [LARGE SCALE GENOMIC DNA]</scope>
    <source>
        <strain evidence="3 4">TBZ9</strain>
    </source>
</reference>
<dbReference type="EMBL" id="JABFHI010000003">
    <property type="protein sequence ID" value="NOG31742.1"/>
    <property type="molecule type" value="Genomic_DNA"/>
</dbReference>
<evidence type="ECO:0000313" key="3">
    <source>
        <dbReference type="EMBL" id="NOG31742.1"/>
    </source>
</evidence>
<comment type="caution">
    <text evidence="3">The sequence shown here is derived from an EMBL/GenBank/DDBJ whole genome shotgun (WGS) entry which is preliminary data.</text>
</comment>
<dbReference type="InterPro" id="IPR006143">
    <property type="entry name" value="RND_pump_MFP"/>
</dbReference>
<dbReference type="PANTHER" id="PTHR30469">
    <property type="entry name" value="MULTIDRUG RESISTANCE PROTEIN MDTA"/>
    <property type="match status" value="1"/>
</dbReference>
<reference evidence="3 4" key="1">
    <citation type="submission" date="2020-05" db="EMBL/GenBank/DDBJ databases">
        <authorList>
            <person name="Ruan W."/>
            <person name="Jeon C.O."/>
            <person name="Chun B.H."/>
        </authorList>
    </citation>
    <scope>NUCLEOTIDE SEQUENCE [LARGE SCALE GENOMIC DNA]</scope>
    <source>
        <strain evidence="3 4">TBZ9</strain>
    </source>
</reference>
<keyword evidence="4" id="KW-1185">Reference proteome</keyword>
<accession>A0A7Y3TWW7</accession>
<evidence type="ECO:0000259" key="2">
    <source>
        <dbReference type="Pfam" id="PF25876"/>
    </source>
</evidence>
<protein>
    <submittedName>
        <fullName evidence="3">Efflux RND transporter periplasmic adaptor subunit</fullName>
    </submittedName>
</protein>
<dbReference type="PROSITE" id="PS51257">
    <property type="entry name" value="PROKAR_LIPOPROTEIN"/>
    <property type="match status" value="1"/>
</dbReference>
<dbReference type="PANTHER" id="PTHR30469:SF18">
    <property type="entry name" value="RESISTANCE-NODULATION-CELL DIVISION (RND) EFFLUX MEMBRANE FUSION PROTEIN-RELATED"/>
    <property type="match status" value="1"/>
</dbReference>
<dbReference type="NCBIfam" id="TIGR01730">
    <property type="entry name" value="RND_mfp"/>
    <property type="match status" value="1"/>
</dbReference>
<organism evidence="3 4">
    <name type="scientific">Vreelandella azerica</name>
    <dbReference type="NCBI Taxonomy" id="2732867"/>
    <lineage>
        <taxon>Bacteria</taxon>
        <taxon>Pseudomonadati</taxon>
        <taxon>Pseudomonadota</taxon>
        <taxon>Gammaproteobacteria</taxon>
        <taxon>Oceanospirillales</taxon>
        <taxon>Halomonadaceae</taxon>
        <taxon>Vreelandella</taxon>
    </lineage>
</organism>
<dbReference type="GO" id="GO:1990281">
    <property type="term" value="C:efflux pump complex"/>
    <property type="evidence" value="ECO:0007669"/>
    <property type="project" value="TreeGrafter"/>
</dbReference>
<dbReference type="AlphaFoldDB" id="A0A7Y3TWW7"/>
<feature type="domain" description="Multidrug resistance protein MdtA-like alpha-helical hairpin" evidence="2">
    <location>
        <begin position="96"/>
        <end position="165"/>
    </location>
</feature>
<dbReference type="InterPro" id="IPR058624">
    <property type="entry name" value="MdtA-like_HH"/>
</dbReference>
<dbReference type="Gene3D" id="2.40.420.20">
    <property type="match status" value="1"/>
</dbReference>
<sequence>MPKLTVLLLALLLAGCGETSSESVQQESPRWVKTTELAPVEQPMLMLTGVVRARYETPQAFRVSGQIATRHVDAGQNVTQGDVLFTLDDSDLQAALAASQADLAAAEASVAVSQADLARDRQLLERNFLSQQAFERAELASREALTRRDAAQARVEQSRNALDYATLRAEADGLLIDVAGEPGQVVATGQAIATLAQEGRREVEVAFPSHVRPPAQGELLLDDRQISLSRREVAGAADPASRTWRARYQLEEALFSDSLGEVVQTRFPMDSLPEGVFQVTVAAIDERGDGPQLWQVSDGQAQPVAISIERMQRDRAWVRGEQLREGLEVIALGTHLLTPGMDVRPLAQEGAE</sequence>
<dbReference type="Gene3D" id="2.40.30.170">
    <property type="match status" value="1"/>
</dbReference>
<name>A0A7Y3TWW7_9GAMM</name>
<evidence type="ECO:0000256" key="1">
    <source>
        <dbReference type="ARBA" id="ARBA00009477"/>
    </source>
</evidence>
<dbReference type="SUPFAM" id="SSF111369">
    <property type="entry name" value="HlyD-like secretion proteins"/>
    <property type="match status" value="1"/>
</dbReference>
<gene>
    <name evidence="3" type="ORF">HLB35_08095</name>
</gene>
<dbReference type="RefSeq" id="WP_171702215.1">
    <property type="nucleotide sequence ID" value="NZ_JABFHI010000003.1"/>
</dbReference>
<dbReference type="Gene3D" id="2.40.50.100">
    <property type="match status" value="1"/>
</dbReference>
<dbReference type="Proteomes" id="UP000588806">
    <property type="component" value="Unassembled WGS sequence"/>
</dbReference>
<evidence type="ECO:0000313" key="4">
    <source>
        <dbReference type="Proteomes" id="UP000588806"/>
    </source>
</evidence>
<dbReference type="GO" id="GO:0015562">
    <property type="term" value="F:efflux transmembrane transporter activity"/>
    <property type="evidence" value="ECO:0007669"/>
    <property type="project" value="TreeGrafter"/>
</dbReference>